<feature type="region of interest" description="Disordered" evidence="1">
    <location>
        <begin position="28"/>
        <end position="71"/>
    </location>
</feature>
<dbReference type="RefSeq" id="WP_377348585.1">
    <property type="nucleotide sequence ID" value="NZ_JBHLTP010000011.1"/>
</dbReference>
<gene>
    <name evidence="3" type="ORF">ACFFGV_13200</name>
</gene>
<dbReference type="EMBL" id="JBHLTP010000011">
    <property type="protein sequence ID" value="MFC0524526.1"/>
    <property type="molecule type" value="Genomic_DNA"/>
</dbReference>
<proteinExistence type="predicted"/>
<dbReference type="Proteomes" id="UP001589836">
    <property type="component" value="Unassembled WGS sequence"/>
</dbReference>
<evidence type="ECO:0000256" key="2">
    <source>
        <dbReference type="SAM" id="Phobius"/>
    </source>
</evidence>
<name>A0ABV6LQ33_9BACI</name>
<accession>A0ABV6LQ33</accession>
<keyword evidence="2" id="KW-1133">Transmembrane helix</keyword>
<sequence>MELLFPIVAITLMLFVIGYVKLREWKGNRGRPRKQKWEGETAEEAENRARNTKRYTDIHRGNGLGGGSKAV</sequence>
<feature type="compositionally biased region" description="Gly residues" evidence="1">
    <location>
        <begin position="62"/>
        <end position="71"/>
    </location>
</feature>
<keyword evidence="2" id="KW-0812">Transmembrane</keyword>
<evidence type="ECO:0000313" key="3">
    <source>
        <dbReference type="EMBL" id="MFC0524526.1"/>
    </source>
</evidence>
<keyword evidence="2" id="KW-0472">Membrane</keyword>
<evidence type="ECO:0000313" key="4">
    <source>
        <dbReference type="Proteomes" id="UP001589836"/>
    </source>
</evidence>
<feature type="transmembrane region" description="Helical" evidence="2">
    <location>
        <begin position="6"/>
        <end position="22"/>
    </location>
</feature>
<evidence type="ECO:0000256" key="1">
    <source>
        <dbReference type="SAM" id="MobiDB-lite"/>
    </source>
</evidence>
<comment type="caution">
    <text evidence="3">The sequence shown here is derived from an EMBL/GenBank/DDBJ whole genome shotgun (WGS) entry which is preliminary data.</text>
</comment>
<organism evidence="3 4">
    <name type="scientific">Pontibacillus salicampi</name>
    <dbReference type="NCBI Taxonomy" id="1449801"/>
    <lineage>
        <taxon>Bacteria</taxon>
        <taxon>Bacillati</taxon>
        <taxon>Bacillota</taxon>
        <taxon>Bacilli</taxon>
        <taxon>Bacillales</taxon>
        <taxon>Bacillaceae</taxon>
        <taxon>Pontibacillus</taxon>
    </lineage>
</organism>
<keyword evidence="4" id="KW-1185">Reference proteome</keyword>
<protein>
    <submittedName>
        <fullName evidence="3">Uncharacterized protein</fullName>
    </submittedName>
</protein>
<feature type="compositionally biased region" description="Basic and acidic residues" evidence="1">
    <location>
        <begin position="35"/>
        <end position="60"/>
    </location>
</feature>
<reference evidence="3 4" key="1">
    <citation type="submission" date="2024-09" db="EMBL/GenBank/DDBJ databases">
        <authorList>
            <person name="Sun Q."/>
            <person name="Mori K."/>
        </authorList>
    </citation>
    <scope>NUCLEOTIDE SEQUENCE [LARGE SCALE GENOMIC DNA]</scope>
    <source>
        <strain evidence="3 4">NCAIM B.02529</strain>
    </source>
</reference>